<dbReference type="OrthoDB" id="3797888at2759"/>
<dbReference type="AlphaFoldDB" id="A0A9P4VPP1"/>
<protein>
    <submittedName>
        <fullName evidence="2">Uncharacterized protein</fullName>
    </submittedName>
</protein>
<evidence type="ECO:0000313" key="3">
    <source>
        <dbReference type="Proteomes" id="UP000799429"/>
    </source>
</evidence>
<comment type="caution">
    <text evidence="2">The sequence shown here is derived from an EMBL/GenBank/DDBJ whole genome shotgun (WGS) entry which is preliminary data.</text>
</comment>
<keyword evidence="3" id="KW-1185">Reference proteome</keyword>
<name>A0A9P4VPP1_9PEZI</name>
<proteinExistence type="predicted"/>
<sequence length="261" mass="30631">MPIRNLLNVGQMNPITHKIKFSKDLICTQQKFRDWHHKKQVLKSESYMVPEDFLAFITLCSVYAKLGPHIQHANGVKETLQILPRNDFTSLFNYVNGHVVMQNFESPWSSSVAEVVKMNIDGNAFENQTLKWKDQSRNEKESDKEREFWHETPEQARSSELNVKRWLDEIPKRDWLTRMDSRVKWGDGSIGRLGGRFEWVAGRNDTKEYAFRSQSYLFGHPKKGEPVTTFKRERPVRENNGRRNKNMEGESMTRAKRAICP</sequence>
<dbReference type="Proteomes" id="UP000799429">
    <property type="component" value="Unassembled WGS sequence"/>
</dbReference>
<gene>
    <name evidence="2" type="ORF">M501DRAFT_209190</name>
</gene>
<accession>A0A9P4VPP1</accession>
<feature type="region of interest" description="Disordered" evidence="1">
    <location>
        <begin position="239"/>
        <end position="261"/>
    </location>
</feature>
<dbReference type="EMBL" id="MU006101">
    <property type="protein sequence ID" value="KAF2836937.1"/>
    <property type="molecule type" value="Genomic_DNA"/>
</dbReference>
<evidence type="ECO:0000256" key="1">
    <source>
        <dbReference type="SAM" id="MobiDB-lite"/>
    </source>
</evidence>
<feature type="compositionally biased region" description="Basic and acidic residues" evidence="1">
    <location>
        <begin position="239"/>
        <end position="253"/>
    </location>
</feature>
<organism evidence="2 3">
    <name type="scientific">Patellaria atrata CBS 101060</name>
    <dbReference type="NCBI Taxonomy" id="1346257"/>
    <lineage>
        <taxon>Eukaryota</taxon>
        <taxon>Fungi</taxon>
        <taxon>Dikarya</taxon>
        <taxon>Ascomycota</taxon>
        <taxon>Pezizomycotina</taxon>
        <taxon>Dothideomycetes</taxon>
        <taxon>Dothideomycetes incertae sedis</taxon>
        <taxon>Patellariales</taxon>
        <taxon>Patellariaceae</taxon>
        <taxon>Patellaria</taxon>
    </lineage>
</organism>
<evidence type="ECO:0000313" key="2">
    <source>
        <dbReference type="EMBL" id="KAF2836937.1"/>
    </source>
</evidence>
<reference evidence="2" key="1">
    <citation type="journal article" date="2020" name="Stud. Mycol.">
        <title>101 Dothideomycetes genomes: a test case for predicting lifestyles and emergence of pathogens.</title>
        <authorList>
            <person name="Haridas S."/>
            <person name="Albert R."/>
            <person name="Binder M."/>
            <person name="Bloem J."/>
            <person name="Labutti K."/>
            <person name="Salamov A."/>
            <person name="Andreopoulos B."/>
            <person name="Baker S."/>
            <person name="Barry K."/>
            <person name="Bills G."/>
            <person name="Bluhm B."/>
            <person name="Cannon C."/>
            <person name="Castanera R."/>
            <person name="Culley D."/>
            <person name="Daum C."/>
            <person name="Ezra D."/>
            <person name="Gonzalez J."/>
            <person name="Henrissat B."/>
            <person name="Kuo A."/>
            <person name="Liang C."/>
            <person name="Lipzen A."/>
            <person name="Lutzoni F."/>
            <person name="Magnuson J."/>
            <person name="Mondo S."/>
            <person name="Nolan M."/>
            <person name="Ohm R."/>
            <person name="Pangilinan J."/>
            <person name="Park H.-J."/>
            <person name="Ramirez L."/>
            <person name="Alfaro M."/>
            <person name="Sun H."/>
            <person name="Tritt A."/>
            <person name="Yoshinaga Y."/>
            <person name="Zwiers L.-H."/>
            <person name="Turgeon B."/>
            <person name="Goodwin S."/>
            <person name="Spatafora J."/>
            <person name="Crous P."/>
            <person name="Grigoriev I."/>
        </authorList>
    </citation>
    <scope>NUCLEOTIDE SEQUENCE</scope>
    <source>
        <strain evidence="2">CBS 101060</strain>
    </source>
</reference>